<evidence type="ECO:0000256" key="11">
    <source>
        <dbReference type="ARBA" id="ARBA00023235"/>
    </source>
</evidence>
<dbReference type="InterPro" id="IPR002205">
    <property type="entry name" value="Topo_IIA_dom_A"/>
</dbReference>
<dbReference type="GO" id="GO:0003918">
    <property type="term" value="F:DNA topoisomerase type II (double strand cut, ATP-hydrolyzing) activity"/>
    <property type="evidence" value="ECO:0007669"/>
    <property type="project" value="UniProtKB-UniRule"/>
</dbReference>
<evidence type="ECO:0000256" key="3">
    <source>
        <dbReference type="ARBA" id="ARBA00001946"/>
    </source>
</evidence>
<keyword evidence="6 13" id="KW-0547">Nucleotide-binding</keyword>
<dbReference type="EMBL" id="HE575324">
    <property type="protein sequence ID" value="CCC95723.1"/>
    <property type="molecule type" value="Genomic_DNA"/>
</dbReference>
<dbReference type="VEuPathDB" id="TriTrypDB:TcIL3000.11.12160"/>
<dbReference type="PROSITE" id="PS50880">
    <property type="entry name" value="TOPRIM"/>
    <property type="match status" value="1"/>
</dbReference>
<evidence type="ECO:0000256" key="2">
    <source>
        <dbReference type="ARBA" id="ARBA00001913"/>
    </source>
</evidence>
<dbReference type="InterPro" id="IPR013758">
    <property type="entry name" value="Topo_IIA_A/C_ab"/>
</dbReference>
<evidence type="ECO:0000256" key="6">
    <source>
        <dbReference type="ARBA" id="ARBA00022741"/>
    </source>
</evidence>
<accession>G0V251</accession>
<dbReference type="InterPro" id="IPR014721">
    <property type="entry name" value="Ribsml_uS5_D2-typ_fold_subgr"/>
</dbReference>
<dbReference type="InterPro" id="IPR034157">
    <property type="entry name" value="TOPRIM_TopoII"/>
</dbReference>
<dbReference type="InterPro" id="IPR013757">
    <property type="entry name" value="Topo_IIA_A_a_sf"/>
</dbReference>
<dbReference type="PANTHER" id="PTHR10169:SF38">
    <property type="entry name" value="DNA TOPOISOMERASE 2"/>
    <property type="match status" value="1"/>
</dbReference>
<dbReference type="GO" id="GO:0000712">
    <property type="term" value="P:resolution of meiotic recombination intermediates"/>
    <property type="evidence" value="ECO:0007669"/>
    <property type="project" value="TreeGrafter"/>
</dbReference>
<dbReference type="Pfam" id="PF00521">
    <property type="entry name" value="DNA_topoisoIV"/>
    <property type="match status" value="1"/>
</dbReference>
<evidence type="ECO:0000259" key="15">
    <source>
        <dbReference type="PROSITE" id="PS50880"/>
    </source>
</evidence>
<dbReference type="GO" id="GO:0000819">
    <property type="term" value="P:sister chromatid segregation"/>
    <property type="evidence" value="ECO:0007669"/>
    <property type="project" value="TreeGrafter"/>
</dbReference>
<dbReference type="InterPro" id="IPR013506">
    <property type="entry name" value="Topo_IIA_bsu_dom2"/>
</dbReference>
<keyword evidence="10 12" id="KW-0238">DNA-binding</keyword>
<keyword evidence="11 12" id="KW-0413">Isomerase</keyword>
<dbReference type="PRINTS" id="PR01158">
    <property type="entry name" value="TOPISMRASEII"/>
</dbReference>
<reference evidence="17" key="1">
    <citation type="journal article" date="2012" name="Proc. Natl. Acad. Sci. U.S.A.">
        <title>Antigenic diversity is generated by distinct evolutionary mechanisms in African trypanosome species.</title>
        <authorList>
            <person name="Jackson A.P."/>
            <person name="Berry A."/>
            <person name="Aslett M."/>
            <person name="Allison H.C."/>
            <person name="Burton P."/>
            <person name="Vavrova-Anderson J."/>
            <person name="Brown R."/>
            <person name="Browne H."/>
            <person name="Corton N."/>
            <person name="Hauser H."/>
            <person name="Gamble J."/>
            <person name="Gilderthorp R."/>
            <person name="Marcello L."/>
            <person name="McQuillan J."/>
            <person name="Otto T.D."/>
            <person name="Quail M.A."/>
            <person name="Sanders M.J."/>
            <person name="van Tonder A."/>
            <person name="Ginger M.L."/>
            <person name="Field M.C."/>
            <person name="Barry J.D."/>
            <person name="Hertz-Fowler C."/>
            <person name="Berriman M."/>
        </authorList>
    </citation>
    <scope>NUCLEOTIDE SEQUENCE</scope>
    <source>
        <strain evidence="17">IL3000</strain>
    </source>
</reference>
<dbReference type="InterPro" id="IPR050634">
    <property type="entry name" value="DNA_Topoisomerase_II"/>
</dbReference>
<comment type="similarity">
    <text evidence="4 13">Belongs to the type II topoisomerase family.</text>
</comment>
<evidence type="ECO:0000256" key="4">
    <source>
        <dbReference type="ARBA" id="ARBA00011080"/>
    </source>
</evidence>
<keyword evidence="7 13" id="KW-0067">ATP-binding</keyword>
<dbReference type="GO" id="GO:0003677">
    <property type="term" value="F:DNA binding"/>
    <property type="evidence" value="ECO:0007669"/>
    <property type="project" value="UniProtKB-UniRule"/>
</dbReference>
<dbReference type="Gene3D" id="1.10.268.10">
    <property type="entry name" value="Topoisomerase, domain 3"/>
    <property type="match status" value="1"/>
</dbReference>
<dbReference type="InterPro" id="IPR013759">
    <property type="entry name" value="Topo_IIA_B_C"/>
</dbReference>
<dbReference type="FunFam" id="3.30.1490.30:FF:000001">
    <property type="entry name" value="DNA topoisomerase 2"/>
    <property type="match status" value="1"/>
</dbReference>
<evidence type="ECO:0000256" key="12">
    <source>
        <dbReference type="PROSITE-ProRule" id="PRU01384"/>
    </source>
</evidence>
<protein>
    <recommendedName>
        <fullName evidence="13">DNA topoisomerase 2</fullName>
        <ecNumber evidence="13">5.6.2.2</ecNumber>
    </recommendedName>
</protein>
<dbReference type="GO" id="GO:0046872">
    <property type="term" value="F:metal ion binding"/>
    <property type="evidence" value="ECO:0007669"/>
    <property type="project" value="UniProtKB-KW"/>
</dbReference>
<dbReference type="SUPFAM" id="SSF55874">
    <property type="entry name" value="ATPase domain of HSP90 chaperone/DNA topoisomerase II/histidine kinase"/>
    <property type="match status" value="1"/>
</dbReference>
<dbReference type="Pfam" id="PF02518">
    <property type="entry name" value="HATPase_c"/>
    <property type="match status" value="1"/>
</dbReference>
<evidence type="ECO:0000256" key="10">
    <source>
        <dbReference type="ARBA" id="ARBA00023125"/>
    </source>
</evidence>
<dbReference type="GO" id="GO:0005524">
    <property type="term" value="F:ATP binding"/>
    <property type="evidence" value="ECO:0007669"/>
    <property type="project" value="UniProtKB-UniRule"/>
</dbReference>
<dbReference type="Gene3D" id="3.30.1490.30">
    <property type="match status" value="1"/>
</dbReference>
<keyword evidence="5" id="KW-0479">Metal-binding</keyword>
<feature type="active site" description="O-(5'-phospho-DNA)-tyrosine intermediate" evidence="12">
    <location>
        <position position="775"/>
    </location>
</feature>
<dbReference type="InterPro" id="IPR018522">
    <property type="entry name" value="TopoIIA_CS"/>
</dbReference>
<feature type="region of interest" description="Disordered" evidence="14">
    <location>
        <begin position="1220"/>
        <end position="1241"/>
    </location>
</feature>
<dbReference type="Gene3D" id="3.90.199.10">
    <property type="entry name" value="Topoisomerase II, domain 5"/>
    <property type="match status" value="1"/>
</dbReference>
<comment type="subunit">
    <text evidence="13">Homodimer.</text>
</comment>
<evidence type="ECO:0000256" key="7">
    <source>
        <dbReference type="ARBA" id="ARBA00022840"/>
    </source>
</evidence>
<evidence type="ECO:0000256" key="13">
    <source>
        <dbReference type="RuleBase" id="RU362094"/>
    </source>
</evidence>
<dbReference type="Pfam" id="PF01751">
    <property type="entry name" value="Toprim"/>
    <property type="match status" value="1"/>
</dbReference>
<feature type="domain" description="Toprim" evidence="15">
    <location>
        <begin position="428"/>
        <end position="542"/>
    </location>
</feature>
<dbReference type="CDD" id="cd03365">
    <property type="entry name" value="TOPRIM_TopoIIA"/>
    <property type="match status" value="1"/>
</dbReference>
<dbReference type="EC" id="5.6.2.2" evidence="13"/>
<name>G0V251_TRYCI</name>
<dbReference type="SUPFAM" id="SSF56719">
    <property type="entry name" value="Type II DNA topoisomerase"/>
    <property type="match status" value="1"/>
</dbReference>
<comment type="cofactor">
    <cofactor evidence="3">
        <name>Mg(2+)</name>
        <dbReference type="ChEBI" id="CHEBI:18420"/>
    </cofactor>
</comment>
<keyword evidence="8" id="KW-0460">Magnesium</keyword>
<dbReference type="InterPro" id="IPR031660">
    <property type="entry name" value="TOPRIM_C"/>
</dbReference>
<dbReference type="Pfam" id="PF00204">
    <property type="entry name" value="DNA_gyraseB"/>
    <property type="match status" value="1"/>
</dbReference>
<evidence type="ECO:0000256" key="8">
    <source>
        <dbReference type="ARBA" id="ARBA00022842"/>
    </source>
</evidence>
<dbReference type="InterPro" id="IPR003594">
    <property type="entry name" value="HATPase_dom"/>
</dbReference>
<sequence length="1612" mass="179389">MAQRTVEEVYQKKTQHEHILARPDMYIGTIEPVTEDMWVYDEADCVMKLQRCTWTPGLYKIFDEILVNAADNKVRDPHGQTAIKVWIDTERGVIRVYNNGEGIPVQRHREHDLWVPEMIFGHLLTSSNYDDTEAKVTGGRNGFGAKLTNVFSTCFELETVHSRSRKKFFMRWRNNMLESEEPVITSCDGPDYTMVTFYPDFAKFKLQGLSEDMALIMKRRVYDIAGCTEKSLSCYLNGGKIPCRSFAEYVDLYPTMGEERRPGSYSRVNDRWEVCVRVSNIGFQQVSFVNSIATTRGGTHVKYVVEQIIAKVTEQAMRKSKTEVKPHMIRPHMFVFVNCLIENPSFDSQTKETLNTPKTRFGSVCDLPASLIDCVLKSSIVERAVEMANSKLSQEMAMKLRNSNRKQVLGIPKLDDANEAGGENSHRCTLILTEGDSAKALCTAGLSLKDRDYFGVFPLRGKPLNVRDASIKKVMSCAEFQAICKIMGLDVTQKYTSVEGLRYGHLMIMSDQDHDGSHIKGLIINMIHNYWPDLLKVPGFLQQFITPIMKARKKSRGNGDEGAISFFSMPDYFEWKNAVGDNIKNYELRYYKGLGTSTAKEGREYFENIDRHRLNFVYEDKKDDDDIIMAFAKDKVDERKRWITDFKANTNINESMNYNVRNVTYSEFVHKELILFSVADCERSIPSVVDGLKPGQRKIMFSAFKRNLVRSIKVAQLAGYVSEHAAYHHGEQSLVQTIVGLAQDYVGANNIPLLHRDGQFGTRLQGGKDHAAGRYISTRLTNIARRIYHPSDDFVVDYKDDDGLSVEPFYYVPVIPMVLVNGTAGIGTGFATNIPNYSPLDVIDNLRRLLSGDDLRPMKPWYFGFTGTIEEREKGKFVSSGRYTVRPDGVVCITELPIGTWTSQYKKFLEDLRKREIVVQYREHNTDVTVDFEVFIHPEVLQQWTNQGCLEDKLQLREYINATNIIAFDREGRITNYADAESVLKEFYLVRLEYYARRQKFLVNHVDYTVVKLNNMIRFVNEVVNGTFVVTRRPMKEVLADLQQRGYTPFPPQQKKKVSSTTINDGNNLTVNDDRVVDSLIDGSYHFSCAVDNFFFNYEGCDCDDLKRSARDYDYLLGLRLWNLTAEMSARLLAQLEAARAKCETIAKCSPSDLWREDLDLLQPEVEKLFEERTKEIAALVRRRSAKPPLEVSAVHRRPLGKEKLKRILRASSRIGIRRAQRGSYGTDDQSQAAALDDSDGDDSVGYVQYLVENYGLSATSQTLEEPPSAEGISPTAPLGGLGGGVCDKGELFVPPHETTVDIPPVEPPVLHYTSSTEETSLSNTEAHEISMENVVALETISSIHRAASPPGTQPLVLGGESQVAAADDDVVMVGMTPAKRPRNSFYSGRLFPGISSGATPPSRGETQTNAAGNAVVPAASPPGTQPLVLGGESQVAAADDDVVMVGMTPAKRPRSSFYSGRLFPGISSGATPPSRGETQTNAAGNAVVPAASPPGTQPLVLGGESQVAAADDDVVMVGMTPAKRPRNSFYSGRLFPGISSGATPPSRGETQTNAAGNAVVPAASPPGTQPLVLGGESQVAAADDDVVMVGMTPAKRPRTLADQSTAGWGAE</sequence>
<evidence type="ECO:0000256" key="9">
    <source>
        <dbReference type="ARBA" id="ARBA00023029"/>
    </source>
</evidence>
<feature type="domain" description="Topo IIA-type catalytic" evidence="16">
    <location>
        <begin position="685"/>
        <end position="1159"/>
    </location>
</feature>
<dbReference type="Gene3D" id="3.30.230.10">
    <property type="match status" value="1"/>
</dbReference>
<dbReference type="Gene3D" id="3.30.565.10">
    <property type="entry name" value="Histidine kinase-like ATPase, C-terminal domain"/>
    <property type="match status" value="1"/>
</dbReference>
<evidence type="ECO:0000256" key="5">
    <source>
        <dbReference type="ARBA" id="ARBA00022723"/>
    </source>
</evidence>
<dbReference type="Pfam" id="PF16898">
    <property type="entry name" value="TOPRIM_C"/>
    <property type="match status" value="1"/>
</dbReference>
<dbReference type="SUPFAM" id="SSF54211">
    <property type="entry name" value="Ribosomal protein S5 domain 2-like"/>
    <property type="match status" value="1"/>
</dbReference>
<dbReference type="FunFam" id="3.40.50.670:FF:000001">
    <property type="entry name" value="DNA topoisomerase 2"/>
    <property type="match status" value="2"/>
</dbReference>
<dbReference type="PROSITE" id="PS52040">
    <property type="entry name" value="TOPO_IIA"/>
    <property type="match status" value="1"/>
</dbReference>
<evidence type="ECO:0000259" key="16">
    <source>
        <dbReference type="PROSITE" id="PS52040"/>
    </source>
</evidence>
<organism evidence="17">
    <name type="scientific">Trypanosoma congolense (strain IL3000)</name>
    <dbReference type="NCBI Taxonomy" id="1068625"/>
    <lineage>
        <taxon>Eukaryota</taxon>
        <taxon>Discoba</taxon>
        <taxon>Euglenozoa</taxon>
        <taxon>Kinetoplastea</taxon>
        <taxon>Metakinetoplastina</taxon>
        <taxon>Trypanosomatida</taxon>
        <taxon>Trypanosomatidae</taxon>
        <taxon>Trypanosoma</taxon>
        <taxon>Nannomonas</taxon>
    </lineage>
</organism>
<comment type="function">
    <text evidence="13">Control of topological states of DNA by transient breakage and subsequent rejoining of DNA strands. Topoisomerase II makes double-strand breaks.</text>
</comment>
<dbReference type="InterPro" id="IPR001241">
    <property type="entry name" value="Topo_IIA"/>
</dbReference>
<dbReference type="InterPro" id="IPR013760">
    <property type="entry name" value="Topo_IIA-like_dom_sf"/>
</dbReference>
<keyword evidence="9 12" id="KW-0799">Topoisomerase</keyword>
<dbReference type="InterPro" id="IPR001154">
    <property type="entry name" value="TopoII_euk"/>
</dbReference>
<dbReference type="FunFam" id="3.30.230.10:FF:000109">
    <property type="entry name" value="DNA topoisomerase 2"/>
    <property type="match status" value="1"/>
</dbReference>
<dbReference type="InterPro" id="IPR020568">
    <property type="entry name" value="Ribosomal_Su5_D2-typ_SF"/>
</dbReference>
<dbReference type="Gene3D" id="3.40.50.670">
    <property type="match status" value="1"/>
</dbReference>
<dbReference type="SMART" id="SM00434">
    <property type="entry name" value="TOP4c"/>
    <property type="match status" value="1"/>
</dbReference>
<comment type="catalytic activity">
    <reaction evidence="1 12 13">
        <text>ATP-dependent breakage, passage and rejoining of double-stranded DNA.</text>
        <dbReference type="EC" id="5.6.2.2"/>
    </reaction>
</comment>
<comment type="cofactor">
    <cofactor evidence="2">
        <name>Ca(2+)</name>
        <dbReference type="ChEBI" id="CHEBI:29108"/>
    </cofactor>
</comment>
<dbReference type="PROSITE" id="PS00177">
    <property type="entry name" value="TOPOISOMERASE_II"/>
    <property type="match status" value="1"/>
</dbReference>
<dbReference type="GO" id="GO:0006265">
    <property type="term" value="P:DNA topological change"/>
    <property type="evidence" value="ECO:0007669"/>
    <property type="project" value="UniProtKB-UniRule"/>
</dbReference>
<dbReference type="InterPro" id="IPR036890">
    <property type="entry name" value="HATPase_C_sf"/>
</dbReference>
<dbReference type="PANTHER" id="PTHR10169">
    <property type="entry name" value="DNA TOPOISOMERASE/GYRASE"/>
    <property type="match status" value="1"/>
</dbReference>
<dbReference type="FunFam" id="3.90.199.10:FF:000002">
    <property type="entry name" value="DNA topoisomerase 2"/>
    <property type="match status" value="1"/>
</dbReference>
<dbReference type="CDD" id="cd03481">
    <property type="entry name" value="TopoIIA_Trans_ScTopoIIA"/>
    <property type="match status" value="1"/>
</dbReference>
<proteinExistence type="inferred from homology"/>
<dbReference type="GO" id="GO:0005634">
    <property type="term" value="C:nucleus"/>
    <property type="evidence" value="ECO:0007669"/>
    <property type="project" value="TreeGrafter"/>
</dbReference>
<evidence type="ECO:0000313" key="17">
    <source>
        <dbReference type="EMBL" id="CCC95723.1"/>
    </source>
</evidence>
<dbReference type="FunFam" id="3.30.565.10:FF:000004">
    <property type="entry name" value="DNA topoisomerase 2"/>
    <property type="match status" value="1"/>
</dbReference>
<evidence type="ECO:0000256" key="14">
    <source>
        <dbReference type="SAM" id="MobiDB-lite"/>
    </source>
</evidence>
<dbReference type="Gene3D" id="3.30.1360.40">
    <property type="match status" value="1"/>
</dbReference>
<dbReference type="CDD" id="cd16930">
    <property type="entry name" value="HATPase_TopII-like"/>
    <property type="match status" value="1"/>
</dbReference>
<dbReference type="InterPro" id="IPR006171">
    <property type="entry name" value="TOPRIM_dom"/>
</dbReference>
<evidence type="ECO:0000256" key="1">
    <source>
        <dbReference type="ARBA" id="ARBA00000185"/>
    </source>
</evidence>
<gene>
    <name evidence="17" type="ORF">TCIL3000_11_12160</name>
</gene>
<dbReference type="PRINTS" id="PR00418">
    <property type="entry name" value="TPI2FAMILY"/>
</dbReference>
<dbReference type="SMART" id="SM00433">
    <property type="entry name" value="TOP2c"/>
    <property type="match status" value="1"/>
</dbReference>